<dbReference type="AlphaFoldDB" id="A0A1G9Q552"/>
<keyword evidence="2" id="KW-1185">Reference proteome</keyword>
<evidence type="ECO:0000313" key="2">
    <source>
        <dbReference type="Proteomes" id="UP000199309"/>
    </source>
</evidence>
<dbReference type="STRING" id="349095.SAMN05660299_00113"/>
<dbReference type="RefSeq" id="WP_091647248.1">
    <property type="nucleotide sequence ID" value="NZ_FNHQ01000001.1"/>
</dbReference>
<proteinExistence type="predicted"/>
<evidence type="ECO:0000313" key="1">
    <source>
        <dbReference type="EMBL" id="SDM06079.1"/>
    </source>
</evidence>
<reference evidence="1 2" key="1">
    <citation type="submission" date="2016-10" db="EMBL/GenBank/DDBJ databases">
        <authorList>
            <person name="de Groot N.N."/>
        </authorList>
    </citation>
    <scope>NUCLEOTIDE SEQUENCE [LARGE SCALE GENOMIC DNA]</scope>
    <source>
        <strain evidence="1 2">DSM 16981</strain>
    </source>
</reference>
<gene>
    <name evidence="1" type="ORF">SAMN05660299_00113</name>
</gene>
<dbReference type="Proteomes" id="UP000199309">
    <property type="component" value="Unassembled WGS sequence"/>
</dbReference>
<dbReference type="EMBL" id="FNHQ01000001">
    <property type="protein sequence ID" value="SDM06079.1"/>
    <property type="molecule type" value="Genomic_DNA"/>
</dbReference>
<sequence length="68" mass="7982">MSKIKLTDKEIERLSYLAVEKADSMTEVENVCKDVLAKYMQARKYFSKINGEKFLVLCKNKEKCDKEE</sequence>
<accession>A0A1G9Q552</accession>
<name>A0A1G9Q552_9FIRM</name>
<organism evidence="1 2">
    <name type="scientific">Megasphaera paucivorans</name>
    <dbReference type="NCBI Taxonomy" id="349095"/>
    <lineage>
        <taxon>Bacteria</taxon>
        <taxon>Bacillati</taxon>
        <taxon>Bacillota</taxon>
        <taxon>Negativicutes</taxon>
        <taxon>Veillonellales</taxon>
        <taxon>Veillonellaceae</taxon>
        <taxon>Megasphaera</taxon>
    </lineage>
</organism>
<protein>
    <submittedName>
        <fullName evidence="1">Uncharacterized protein</fullName>
    </submittedName>
</protein>